<dbReference type="Proteomes" id="UP001430172">
    <property type="component" value="Unassembled WGS sequence"/>
</dbReference>
<proteinExistence type="inferred from homology"/>
<keyword evidence="4" id="KW-0808">Transferase</keyword>
<dbReference type="RefSeq" id="WP_204129345.1">
    <property type="nucleotide sequence ID" value="NZ_JAFDVD010000001.1"/>
</dbReference>
<dbReference type="InterPro" id="IPR029044">
    <property type="entry name" value="Nucleotide-diphossugar_trans"/>
</dbReference>
<feature type="domain" description="Galactofuranosyltransferase-2 C-terminal" evidence="7">
    <location>
        <begin position="442"/>
        <end position="637"/>
    </location>
</feature>
<protein>
    <submittedName>
        <fullName evidence="8">Glycosyltransferase</fullName>
    </submittedName>
</protein>
<evidence type="ECO:0000256" key="3">
    <source>
        <dbReference type="ARBA" id="ARBA00022676"/>
    </source>
</evidence>
<organism evidence="8 9">
    <name type="scientific">Phycicoccus sonneratiae</name>
    <dbReference type="NCBI Taxonomy" id="2807628"/>
    <lineage>
        <taxon>Bacteria</taxon>
        <taxon>Bacillati</taxon>
        <taxon>Actinomycetota</taxon>
        <taxon>Actinomycetes</taxon>
        <taxon>Micrococcales</taxon>
        <taxon>Intrasporangiaceae</taxon>
        <taxon>Phycicoccus</taxon>
    </lineage>
</organism>
<evidence type="ECO:0000256" key="5">
    <source>
        <dbReference type="SAM" id="MobiDB-lite"/>
    </source>
</evidence>
<evidence type="ECO:0000313" key="8">
    <source>
        <dbReference type="EMBL" id="MBM6398851.1"/>
    </source>
</evidence>
<dbReference type="Pfam" id="PF17994">
    <property type="entry name" value="Glft2_N"/>
    <property type="match status" value="1"/>
</dbReference>
<evidence type="ECO:0000259" key="7">
    <source>
        <dbReference type="Pfam" id="PF19320"/>
    </source>
</evidence>
<comment type="pathway">
    <text evidence="1">Cell wall biogenesis; cell wall polysaccharide biosynthesis.</text>
</comment>
<evidence type="ECO:0000259" key="6">
    <source>
        <dbReference type="Pfam" id="PF17994"/>
    </source>
</evidence>
<dbReference type="InterPro" id="IPR045699">
    <property type="entry name" value="GlfT2_C"/>
</dbReference>
<evidence type="ECO:0000256" key="1">
    <source>
        <dbReference type="ARBA" id="ARBA00004776"/>
    </source>
</evidence>
<comment type="caution">
    <text evidence="8">The sequence shown here is derived from an EMBL/GenBank/DDBJ whole genome shotgun (WGS) entry which is preliminary data.</text>
</comment>
<sequence length="643" mass="70485">MTHLDVVARVVLPLDGDLDVLPLYVDGRHVQEPPADEDTPVVSLPSDQHPDQVLGRRSYRLPEGVGASFGTYLNAFPASYWRRWTGAREVVLRVRATGTGVLMVYRSSARGASARVTSRPLDGATDHEVRLPLDVFADGGWYWFDLVAGADGLVLDEADWSVPVEDPAALRPAGTTVGITTFDRPASCAALLAQLGAAEELVDVLDEVVVVDQGSRTVSDDPGFPEARRLLGDRLRVIRQANLGGSGGFSRAMLETLDADRSAHVLLLDDDVVCEPEGIARAVAFARHCRRPTVVGGHMFSMHERSVLHAVAEVVRPWQFRWGPAAPSVHDHDLARRTLRATPWLHRRLHADYTGWWMCLVPTSVLRDVGLSLPFFIKWDDAEFGLRASASGHPTVSLPGAAVWHVPWTDKDDSTDWQAYFHARNRIVAALLHSRYDRGGRLVRESLLISVKHVLAMQYGAAALRTRALRDVLRGPEVMHAELGSTLGEVRALRGGFADARVRPDAEDFAPVTPRRRRRRDPDATQPSSRVATLLAGAAGLVHQVSPVARGAHYAPELEVAAADAGWWSLARMDSALVATADGAGLAWLRRSRGDAARAVVEALDVHRELLTAWPELASRYRGALPELAGEQAWRRTLGMDRR</sequence>
<dbReference type="InterPro" id="IPR040492">
    <property type="entry name" value="GlfT2_N"/>
</dbReference>
<feature type="region of interest" description="Disordered" evidence="5">
    <location>
        <begin position="508"/>
        <end position="529"/>
    </location>
</feature>
<dbReference type="PANTHER" id="PTHR43179:SF12">
    <property type="entry name" value="GALACTOFURANOSYLTRANSFERASE GLFT2"/>
    <property type="match status" value="1"/>
</dbReference>
<keyword evidence="9" id="KW-1185">Reference proteome</keyword>
<accession>A0ABS2CG49</accession>
<comment type="similarity">
    <text evidence="2">Belongs to the glycosyltransferase 2 family.</text>
</comment>
<feature type="domain" description="Galactofuranosyltransferase GlfT2 N-terminal" evidence="6">
    <location>
        <begin position="49"/>
        <end position="162"/>
    </location>
</feature>
<dbReference type="PANTHER" id="PTHR43179">
    <property type="entry name" value="RHAMNOSYLTRANSFERASE WBBL"/>
    <property type="match status" value="1"/>
</dbReference>
<dbReference type="EMBL" id="JAFDVD010000001">
    <property type="protein sequence ID" value="MBM6398851.1"/>
    <property type="molecule type" value="Genomic_DNA"/>
</dbReference>
<name>A0ABS2CG49_9MICO</name>
<evidence type="ECO:0000313" key="9">
    <source>
        <dbReference type="Proteomes" id="UP001430172"/>
    </source>
</evidence>
<dbReference type="Pfam" id="PF19320">
    <property type="entry name" value="GlfT2_domain3"/>
    <property type="match status" value="1"/>
</dbReference>
<dbReference type="Gene3D" id="3.90.550.60">
    <property type="match status" value="1"/>
</dbReference>
<evidence type="ECO:0000256" key="2">
    <source>
        <dbReference type="ARBA" id="ARBA00006739"/>
    </source>
</evidence>
<keyword evidence="3" id="KW-0328">Glycosyltransferase</keyword>
<gene>
    <name evidence="8" type="ORF">JQN70_00455</name>
</gene>
<dbReference type="Pfam" id="PF13641">
    <property type="entry name" value="Glyco_tranf_2_3"/>
    <property type="match status" value="1"/>
</dbReference>
<evidence type="ECO:0000256" key="4">
    <source>
        <dbReference type="ARBA" id="ARBA00022679"/>
    </source>
</evidence>
<dbReference type="SUPFAM" id="SSF53448">
    <property type="entry name" value="Nucleotide-diphospho-sugar transferases"/>
    <property type="match status" value="1"/>
</dbReference>
<reference evidence="8" key="1">
    <citation type="submission" date="2021-02" db="EMBL/GenBank/DDBJ databases">
        <title>Phycicoccus sp. MQZ13P-5T, whole genome shotgun sequence.</title>
        <authorList>
            <person name="Tuo L."/>
        </authorList>
    </citation>
    <scope>NUCLEOTIDE SEQUENCE</scope>
    <source>
        <strain evidence="8">MQZ13P-5</strain>
    </source>
</reference>